<dbReference type="InterPro" id="IPR021434">
    <property type="entry name" value="DUF3082"/>
</dbReference>
<name>A0AAV1BZB2_OLDCO</name>
<dbReference type="PANTHER" id="PTHR35733:SF1">
    <property type="entry name" value="OS02G0307800 PROTEIN"/>
    <property type="match status" value="1"/>
</dbReference>
<keyword evidence="4" id="KW-1185">Reference proteome</keyword>
<keyword evidence="2" id="KW-0472">Membrane</keyword>
<keyword evidence="2" id="KW-1133">Transmembrane helix</keyword>
<dbReference type="Pfam" id="PF11282">
    <property type="entry name" value="DUF3082"/>
    <property type="match status" value="1"/>
</dbReference>
<dbReference type="GO" id="GO:0009535">
    <property type="term" value="C:chloroplast thylakoid membrane"/>
    <property type="evidence" value="ECO:0007669"/>
    <property type="project" value="TreeGrafter"/>
</dbReference>
<evidence type="ECO:0000313" key="3">
    <source>
        <dbReference type="EMBL" id="CAI9088729.1"/>
    </source>
</evidence>
<dbReference type="Proteomes" id="UP001161247">
    <property type="component" value="Chromosome 1"/>
</dbReference>
<evidence type="ECO:0000256" key="2">
    <source>
        <dbReference type="SAM" id="Phobius"/>
    </source>
</evidence>
<dbReference type="EMBL" id="OX459118">
    <property type="protein sequence ID" value="CAI9088729.1"/>
    <property type="molecule type" value="Genomic_DNA"/>
</dbReference>
<evidence type="ECO:0000256" key="1">
    <source>
        <dbReference type="SAM" id="MobiDB-lite"/>
    </source>
</evidence>
<organism evidence="3 4">
    <name type="scientific">Oldenlandia corymbosa var. corymbosa</name>
    <dbReference type="NCBI Taxonomy" id="529605"/>
    <lineage>
        <taxon>Eukaryota</taxon>
        <taxon>Viridiplantae</taxon>
        <taxon>Streptophyta</taxon>
        <taxon>Embryophyta</taxon>
        <taxon>Tracheophyta</taxon>
        <taxon>Spermatophyta</taxon>
        <taxon>Magnoliopsida</taxon>
        <taxon>eudicotyledons</taxon>
        <taxon>Gunneridae</taxon>
        <taxon>Pentapetalae</taxon>
        <taxon>asterids</taxon>
        <taxon>lamiids</taxon>
        <taxon>Gentianales</taxon>
        <taxon>Rubiaceae</taxon>
        <taxon>Rubioideae</taxon>
        <taxon>Spermacoceae</taxon>
        <taxon>Hedyotis-Oldenlandia complex</taxon>
        <taxon>Oldenlandia</taxon>
    </lineage>
</organism>
<accession>A0AAV1BZB2</accession>
<feature type="transmembrane region" description="Helical" evidence="2">
    <location>
        <begin position="208"/>
        <end position="235"/>
    </location>
</feature>
<feature type="region of interest" description="Disordered" evidence="1">
    <location>
        <begin position="251"/>
        <end position="290"/>
    </location>
</feature>
<proteinExistence type="predicted"/>
<reference evidence="3" key="1">
    <citation type="submission" date="2023-03" db="EMBL/GenBank/DDBJ databases">
        <authorList>
            <person name="Julca I."/>
        </authorList>
    </citation>
    <scope>NUCLEOTIDE SEQUENCE</scope>
</reference>
<dbReference type="AlphaFoldDB" id="A0AAV1BZB2"/>
<dbReference type="PANTHER" id="PTHR35733">
    <property type="entry name" value="OS02G0307800 PROTEIN"/>
    <property type="match status" value="1"/>
</dbReference>
<gene>
    <name evidence="3" type="ORF">OLC1_LOCUS1234</name>
</gene>
<feature type="transmembrane region" description="Helical" evidence="2">
    <location>
        <begin position="99"/>
        <end position="119"/>
    </location>
</feature>
<keyword evidence="2" id="KW-0812">Transmembrane</keyword>
<protein>
    <submittedName>
        <fullName evidence="3">OLC1v1023150C1</fullName>
    </submittedName>
</protein>
<feature type="compositionally biased region" description="Low complexity" evidence="1">
    <location>
        <begin position="259"/>
        <end position="270"/>
    </location>
</feature>
<sequence>MQTHHFLPSNPLVPICNSTKFTPSAYPFPTSVTFLSGRPSAITVAAHNHRTTTEPWLAQVAEEPSTATNAEVPPPEEGPIELPSSFPAIFATSDEPSPIQAATSLLLTGAISVFLFRSIRRRAKRAKEFKFRSSGAKKSLKEEALENLKVMAPTPINPKSPPSPAQAFLGALTAGAIAVILYKFTVTVGDSLNRQALSDNFSVRQITITIRTIINGVCYLATCVFGINALGLLLYSGQLAFNSFTGDSTTNTSKDEVKSQLSSSNASVQSPIDSSEPKIVDEDQTSDSTQ</sequence>
<evidence type="ECO:0000313" key="4">
    <source>
        <dbReference type="Proteomes" id="UP001161247"/>
    </source>
</evidence>